<feature type="compositionally biased region" description="Basic and acidic residues" evidence="4">
    <location>
        <begin position="495"/>
        <end position="519"/>
    </location>
</feature>
<dbReference type="PANTHER" id="PTHR23236">
    <property type="entry name" value="EUKARYOTIC TRANSLATION INITIATION FACTOR 4B/4H"/>
    <property type="match status" value="1"/>
</dbReference>
<dbReference type="EMBL" id="KZ819662">
    <property type="protein sequence ID" value="PWN30746.1"/>
    <property type="molecule type" value="Genomic_DNA"/>
</dbReference>
<dbReference type="GO" id="GO:0003723">
    <property type="term" value="F:RNA binding"/>
    <property type="evidence" value="ECO:0007669"/>
    <property type="project" value="UniProtKB-UniRule"/>
</dbReference>
<accession>A0A316UZM8</accession>
<feature type="region of interest" description="Disordered" evidence="4">
    <location>
        <begin position="303"/>
        <end position="395"/>
    </location>
</feature>
<feature type="compositionally biased region" description="Low complexity" evidence="4">
    <location>
        <begin position="105"/>
        <end position="117"/>
    </location>
</feature>
<dbReference type="OrthoDB" id="439808at2759"/>
<dbReference type="Proteomes" id="UP000245884">
    <property type="component" value="Unassembled WGS sequence"/>
</dbReference>
<feature type="domain" description="RRM" evidence="5">
    <location>
        <begin position="278"/>
        <end position="440"/>
    </location>
</feature>
<evidence type="ECO:0000313" key="7">
    <source>
        <dbReference type="Proteomes" id="UP000245884"/>
    </source>
</evidence>
<dbReference type="InterPro" id="IPR012677">
    <property type="entry name" value="Nucleotide-bd_a/b_plait_sf"/>
</dbReference>
<dbReference type="InterPro" id="IPR035979">
    <property type="entry name" value="RBD_domain_sf"/>
</dbReference>
<evidence type="ECO:0000256" key="2">
    <source>
        <dbReference type="ARBA" id="ARBA00022884"/>
    </source>
</evidence>
<dbReference type="InterPro" id="IPR000504">
    <property type="entry name" value="RRM_dom"/>
</dbReference>
<feature type="compositionally biased region" description="Basic and acidic residues" evidence="4">
    <location>
        <begin position="474"/>
        <end position="486"/>
    </location>
</feature>
<keyword evidence="1" id="KW-0677">Repeat</keyword>
<keyword evidence="2 3" id="KW-0694">RNA-binding</keyword>
<dbReference type="SUPFAM" id="SSF54928">
    <property type="entry name" value="RNA-binding domain, RBD"/>
    <property type="match status" value="2"/>
</dbReference>
<feature type="region of interest" description="Disordered" evidence="4">
    <location>
        <begin position="442"/>
        <end position="605"/>
    </location>
</feature>
<dbReference type="AlphaFoldDB" id="A0A316UZM8"/>
<proteinExistence type="predicted"/>
<feature type="compositionally biased region" description="Basic and acidic residues" evidence="4">
    <location>
        <begin position="303"/>
        <end position="315"/>
    </location>
</feature>
<sequence>MSIVEASSEIADESSVQPRIVGEDGLTNKERRKAKQEAKKKQAEEAKVAKVDKKKRVLEQEDGQGEDTPATEGEEAEEPVEALSHKEQRKRRKLEKKGLLPPPASADGGADATPSSSHAKPQRPDLPERSPYAVWVGNLSFQTNIERLQGWFEERGIQGISRVHMPRGVKKFEQNKGFAYIDLPSRSAVESAVALSEDHLDGRRLLIKSSSDFSGRPALDPSLAALATSSNTTNASPSVAAAGAAAGSAMEPHGAGGKTGLTKTAQKILRAQRNPAGPTLFVGNLSFNSTEEGLRDLFEASAKARDAWKKAEAGKPKKKAKKVVKKSSSKKAKAEDSDSDSDSDDGSDSSSSSSSSSSEEDSEDSSDEEDESDEEEEGDKDQVRGAGIRKVRMGTFEDSGKCKGFAFIDFHTPAHATASLVDPRNYRLDGRELKLEFAGADAVRRGAPKGAAINSAGGRGAWPSPNESGMAPPPKKERAAPEWRQKKGEKRKHLAPSEDSKGSRKRLKREEKLAARREAAAMAPGGAGSPPASGAAGGGVEGARVRHKETQAERQARREKAAAGGGAGSAAGGKRAKPGAALANAQRGKTGIDTSGEAGKRTTFE</sequence>
<evidence type="ECO:0000256" key="4">
    <source>
        <dbReference type="SAM" id="MobiDB-lite"/>
    </source>
</evidence>
<feature type="compositionally biased region" description="Acidic residues" evidence="4">
    <location>
        <begin position="358"/>
        <end position="379"/>
    </location>
</feature>
<feature type="compositionally biased region" description="Low complexity" evidence="4">
    <location>
        <begin position="520"/>
        <end position="534"/>
    </location>
</feature>
<evidence type="ECO:0000313" key="6">
    <source>
        <dbReference type="EMBL" id="PWN30746.1"/>
    </source>
</evidence>
<dbReference type="GeneID" id="37030807"/>
<dbReference type="RefSeq" id="XP_025365358.1">
    <property type="nucleotide sequence ID" value="XM_025508984.1"/>
</dbReference>
<evidence type="ECO:0000259" key="5">
    <source>
        <dbReference type="PROSITE" id="PS50102"/>
    </source>
</evidence>
<keyword evidence="7" id="KW-1185">Reference proteome</keyword>
<feature type="compositionally biased region" description="Basic residues" evidence="4">
    <location>
        <begin position="316"/>
        <end position="331"/>
    </location>
</feature>
<gene>
    <name evidence="6" type="ORF">BDZ90DRAFT_277180</name>
</gene>
<name>A0A316UZM8_9BASI</name>
<organism evidence="6 7">
    <name type="scientific">Jaminaea rosea</name>
    <dbReference type="NCBI Taxonomy" id="1569628"/>
    <lineage>
        <taxon>Eukaryota</taxon>
        <taxon>Fungi</taxon>
        <taxon>Dikarya</taxon>
        <taxon>Basidiomycota</taxon>
        <taxon>Ustilaginomycotina</taxon>
        <taxon>Exobasidiomycetes</taxon>
        <taxon>Microstromatales</taxon>
        <taxon>Microstromatales incertae sedis</taxon>
        <taxon>Jaminaea</taxon>
    </lineage>
</organism>
<dbReference type="SMART" id="SM00360">
    <property type="entry name" value="RRM"/>
    <property type="match status" value="2"/>
</dbReference>
<evidence type="ECO:0000256" key="3">
    <source>
        <dbReference type="PROSITE-ProRule" id="PRU00176"/>
    </source>
</evidence>
<feature type="region of interest" description="Disordered" evidence="4">
    <location>
        <begin position="1"/>
        <end position="130"/>
    </location>
</feature>
<dbReference type="Gene3D" id="3.30.70.330">
    <property type="match status" value="2"/>
</dbReference>
<reference evidence="6 7" key="1">
    <citation type="journal article" date="2018" name="Mol. Biol. Evol.">
        <title>Broad Genomic Sampling Reveals a Smut Pathogenic Ancestry of the Fungal Clade Ustilaginomycotina.</title>
        <authorList>
            <person name="Kijpornyongpan T."/>
            <person name="Mondo S.J."/>
            <person name="Barry K."/>
            <person name="Sandor L."/>
            <person name="Lee J."/>
            <person name="Lipzen A."/>
            <person name="Pangilinan J."/>
            <person name="LaButti K."/>
            <person name="Hainaut M."/>
            <person name="Henrissat B."/>
            <person name="Grigoriev I.V."/>
            <person name="Spatafora J.W."/>
            <person name="Aime M.C."/>
        </authorList>
    </citation>
    <scope>NUCLEOTIDE SEQUENCE [LARGE SCALE GENOMIC DNA]</scope>
    <source>
        <strain evidence="6 7">MCA 5214</strain>
    </source>
</reference>
<feature type="domain" description="RRM" evidence="5">
    <location>
        <begin position="132"/>
        <end position="212"/>
    </location>
</feature>
<feature type="compositionally biased region" description="Basic and acidic residues" evidence="4">
    <location>
        <begin position="548"/>
        <end position="561"/>
    </location>
</feature>
<protein>
    <recommendedName>
        <fullName evidence="5">RRM domain-containing protein</fullName>
    </recommendedName>
</protein>
<dbReference type="PANTHER" id="PTHR23236:SF119">
    <property type="entry name" value="NUCLEAR RNA-BINDING PROTEIN SART-3"/>
    <property type="match status" value="1"/>
</dbReference>
<feature type="compositionally biased region" description="Low complexity" evidence="4">
    <location>
        <begin position="348"/>
        <end position="357"/>
    </location>
</feature>
<evidence type="ECO:0000256" key="1">
    <source>
        <dbReference type="ARBA" id="ARBA00022737"/>
    </source>
</evidence>
<feature type="compositionally biased region" description="Acidic residues" evidence="4">
    <location>
        <begin position="337"/>
        <end position="347"/>
    </location>
</feature>
<dbReference type="STRING" id="1569628.A0A316UZM8"/>
<dbReference type="Pfam" id="PF00076">
    <property type="entry name" value="RRM_1"/>
    <property type="match status" value="1"/>
</dbReference>
<dbReference type="PROSITE" id="PS50102">
    <property type="entry name" value="RRM"/>
    <property type="match status" value="2"/>
</dbReference>
<feature type="compositionally biased region" description="Basic and acidic residues" evidence="4">
    <location>
        <begin position="35"/>
        <end position="51"/>
    </location>
</feature>